<gene>
    <name evidence="4" type="ORF">HMPREF3216_00073</name>
</gene>
<feature type="signal peptide" evidence="3">
    <location>
        <begin position="1"/>
        <end position="23"/>
    </location>
</feature>
<organism evidence="4 5">
    <name type="scientific">Gardnerella vaginalis</name>
    <dbReference type="NCBI Taxonomy" id="2702"/>
    <lineage>
        <taxon>Bacteria</taxon>
        <taxon>Bacillati</taxon>
        <taxon>Actinomycetota</taxon>
        <taxon>Actinomycetes</taxon>
        <taxon>Bifidobacteriales</taxon>
        <taxon>Bifidobacteriaceae</taxon>
        <taxon>Gardnerella</taxon>
    </lineage>
</organism>
<protein>
    <recommendedName>
        <fullName evidence="6">Peptidase</fullName>
    </recommendedName>
</protein>
<name>A0A133NT41_GARVA</name>
<feature type="non-terminal residue" evidence="4">
    <location>
        <position position="357"/>
    </location>
</feature>
<dbReference type="EMBL" id="LRQA01000004">
    <property type="protein sequence ID" value="KXA19451.1"/>
    <property type="molecule type" value="Genomic_DNA"/>
</dbReference>
<dbReference type="RefSeq" id="WP_060786434.1">
    <property type="nucleotide sequence ID" value="NZ_KQ956803.1"/>
</dbReference>
<sequence length="357" mass="37436">MMNKKAIAAFAAGATLLAGFAMATPAFAKDETKQPTPAEVLKTAQKAVDDNNKAIADAEAAQKAAEDAETGLAQKVADAKKDLGDTLFAKYFNAAQQGGAITRNTTKCEVADEAKVNALSTALKNQDENATKLAKAKQDLATAKAKVYDLAEALKKAQAAADAASDLEKSFHTKEYHIARVSGAKTKLDATKADHADKMKTYSEKFEAWQKADADLKMATANFKAAQKAVSDAEAAGLDLSDKTAYKALKDTEARAQAELDAATTAEQKAARELEKAKGEAEKAAVAYNKALEAYKAAYNAAIRDGVKLPADLPQITDPLVPTTLPGVGGFVPDGQPGQPGQPGKPGKPGKPEVEKK</sequence>
<evidence type="ECO:0000256" key="3">
    <source>
        <dbReference type="SAM" id="SignalP"/>
    </source>
</evidence>
<evidence type="ECO:0000256" key="1">
    <source>
        <dbReference type="SAM" id="Coils"/>
    </source>
</evidence>
<evidence type="ECO:0000256" key="2">
    <source>
        <dbReference type="SAM" id="MobiDB-lite"/>
    </source>
</evidence>
<feature type="chain" id="PRO_5038508182" description="Peptidase" evidence="3">
    <location>
        <begin position="24"/>
        <end position="357"/>
    </location>
</feature>
<keyword evidence="1" id="KW-0175">Coiled coil</keyword>
<evidence type="ECO:0000313" key="5">
    <source>
        <dbReference type="Proteomes" id="UP000070558"/>
    </source>
</evidence>
<evidence type="ECO:0000313" key="4">
    <source>
        <dbReference type="EMBL" id="KXA19451.1"/>
    </source>
</evidence>
<accession>A0A133NT41</accession>
<feature type="coiled-coil region" evidence="1">
    <location>
        <begin position="216"/>
        <end position="294"/>
    </location>
</feature>
<comment type="caution">
    <text evidence="4">The sequence shown here is derived from an EMBL/GenBank/DDBJ whole genome shotgun (WGS) entry which is preliminary data.</text>
</comment>
<evidence type="ECO:0008006" key="6">
    <source>
        <dbReference type="Google" id="ProtNLM"/>
    </source>
</evidence>
<dbReference type="Proteomes" id="UP000070558">
    <property type="component" value="Unassembled WGS sequence"/>
</dbReference>
<dbReference type="AlphaFoldDB" id="A0A133NT41"/>
<reference evidence="4 5" key="1">
    <citation type="submission" date="2016-01" db="EMBL/GenBank/DDBJ databases">
        <authorList>
            <person name="Oliw E.H."/>
        </authorList>
    </citation>
    <scope>NUCLEOTIDE SEQUENCE [LARGE SCALE GENOMIC DNA]</scope>
    <source>
        <strain evidence="4 5">GED7760B</strain>
    </source>
</reference>
<feature type="region of interest" description="Disordered" evidence="2">
    <location>
        <begin position="320"/>
        <end position="357"/>
    </location>
</feature>
<dbReference type="SUPFAM" id="SSF47857">
    <property type="entry name" value="Apolipophorin-III"/>
    <property type="match status" value="1"/>
</dbReference>
<proteinExistence type="predicted"/>
<keyword evidence="3" id="KW-0732">Signal</keyword>